<dbReference type="Proteomes" id="UP001178461">
    <property type="component" value="Chromosome 6"/>
</dbReference>
<sequence>MRTTLSYLLGALGPQQQLPAAYWILLESKGFFTGHEEDTDFNGSGIVCEEGYRVVSRKKIYRYMCITL</sequence>
<keyword evidence="2" id="KW-1185">Reference proteome</keyword>
<reference evidence="1" key="1">
    <citation type="submission" date="2022-12" db="EMBL/GenBank/DDBJ databases">
        <authorList>
            <person name="Alioto T."/>
            <person name="Alioto T."/>
            <person name="Gomez Garrido J."/>
        </authorList>
    </citation>
    <scope>NUCLEOTIDE SEQUENCE</scope>
</reference>
<name>A0AA35KHG7_9SAUR</name>
<accession>A0AA35KHG7</accession>
<evidence type="ECO:0000313" key="1">
    <source>
        <dbReference type="EMBL" id="CAI5777388.1"/>
    </source>
</evidence>
<dbReference type="EMBL" id="OX395131">
    <property type="protein sequence ID" value="CAI5777388.1"/>
    <property type="molecule type" value="Genomic_DNA"/>
</dbReference>
<dbReference type="AlphaFoldDB" id="A0AA35KHG7"/>
<organism evidence="1 2">
    <name type="scientific">Podarcis lilfordi</name>
    <name type="common">Lilford's wall lizard</name>
    <dbReference type="NCBI Taxonomy" id="74358"/>
    <lineage>
        <taxon>Eukaryota</taxon>
        <taxon>Metazoa</taxon>
        <taxon>Chordata</taxon>
        <taxon>Craniata</taxon>
        <taxon>Vertebrata</taxon>
        <taxon>Euteleostomi</taxon>
        <taxon>Lepidosauria</taxon>
        <taxon>Squamata</taxon>
        <taxon>Bifurcata</taxon>
        <taxon>Unidentata</taxon>
        <taxon>Episquamata</taxon>
        <taxon>Laterata</taxon>
        <taxon>Lacertibaenia</taxon>
        <taxon>Lacertidae</taxon>
        <taxon>Podarcis</taxon>
    </lineage>
</organism>
<protein>
    <submittedName>
        <fullName evidence="1">Uncharacterized protein</fullName>
    </submittedName>
</protein>
<gene>
    <name evidence="1" type="ORF">PODLI_1B034645</name>
</gene>
<evidence type="ECO:0000313" key="2">
    <source>
        <dbReference type="Proteomes" id="UP001178461"/>
    </source>
</evidence>
<proteinExistence type="predicted"/>